<dbReference type="InterPro" id="IPR013328">
    <property type="entry name" value="6PGD_dom2"/>
</dbReference>
<dbReference type="InterPro" id="IPR008927">
    <property type="entry name" value="6-PGluconate_DH-like_C_sf"/>
</dbReference>
<evidence type="ECO:0000313" key="2">
    <source>
        <dbReference type="EMBL" id="SVB15634.1"/>
    </source>
</evidence>
<proteinExistence type="predicted"/>
<organism evidence="2">
    <name type="scientific">marine metagenome</name>
    <dbReference type="NCBI Taxonomy" id="408172"/>
    <lineage>
        <taxon>unclassified sequences</taxon>
        <taxon>metagenomes</taxon>
        <taxon>ecological metagenomes</taxon>
    </lineage>
</organism>
<gene>
    <name evidence="2" type="ORF">METZ01_LOCUS168488</name>
</gene>
<evidence type="ECO:0000259" key="1">
    <source>
        <dbReference type="Pfam" id="PF09130"/>
    </source>
</evidence>
<dbReference type="Gene3D" id="1.10.1040.10">
    <property type="entry name" value="N-(1-d-carboxylethyl)-l-norvaline Dehydrogenase, domain 2"/>
    <property type="match status" value="1"/>
</dbReference>
<protein>
    <recommendedName>
        <fullName evidence="1">Phosphogluconate dehydrogenase NAD-binding putative C-terminal domain-containing protein</fullName>
    </recommendedName>
</protein>
<name>A0A382BPN4_9ZZZZ</name>
<sequence>GVDGPVLEQYQRSMSGVLQFIDRFVPGNPKRAVRRSEEMPEVATMMDSLGFDGSIHRAAYKRMKWLGKLEIDTDGFPDAASVANHIIINMKRE</sequence>
<feature type="domain" description="Phosphogluconate dehydrogenase NAD-binding putative C-terminal" evidence="1">
    <location>
        <begin position="1"/>
        <end position="65"/>
    </location>
</feature>
<feature type="non-terminal residue" evidence="2">
    <location>
        <position position="1"/>
    </location>
</feature>
<dbReference type="AlphaFoldDB" id="A0A382BPN4"/>
<accession>A0A382BPN4</accession>
<dbReference type="InterPro" id="IPR015814">
    <property type="entry name" value="Pgluconate_DH_NAD-bd_C"/>
</dbReference>
<reference evidence="2" key="1">
    <citation type="submission" date="2018-05" db="EMBL/GenBank/DDBJ databases">
        <authorList>
            <person name="Lanie J.A."/>
            <person name="Ng W.-L."/>
            <person name="Kazmierczak K.M."/>
            <person name="Andrzejewski T.M."/>
            <person name="Davidsen T.M."/>
            <person name="Wayne K.J."/>
            <person name="Tettelin H."/>
            <person name="Glass J.I."/>
            <person name="Rusch D."/>
            <person name="Podicherti R."/>
            <person name="Tsui H.-C.T."/>
            <person name="Winkler M.E."/>
        </authorList>
    </citation>
    <scope>NUCLEOTIDE SEQUENCE</scope>
</reference>
<dbReference type="Pfam" id="PF09130">
    <property type="entry name" value="DUF1932"/>
    <property type="match status" value="1"/>
</dbReference>
<dbReference type="SUPFAM" id="SSF48179">
    <property type="entry name" value="6-phosphogluconate dehydrogenase C-terminal domain-like"/>
    <property type="match status" value="1"/>
</dbReference>
<dbReference type="EMBL" id="UINC01030743">
    <property type="protein sequence ID" value="SVB15634.1"/>
    <property type="molecule type" value="Genomic_DNA"/>
</dbReference>